<accession>A0ABW1JFE0</accession>
<keyword evidence="2" id="KW-1185">Reference proteome</keyword>
<evidence type="ECO:0000313" key="2">
    <source>
        <dbReference type="Proteomes" id="UP001596189"/>
    </source>
</evidence>
<dbReference type="RefSeq" id="WP_345715250.1">
    <property type="nucleotide sequence ID" value="NZ_BAABFP010000002.1"/>
</dbReference>
<name>A0ABW1JFE0_9ACTN</name>
<comment type="caution">
    <text evidence="1">The sequence shown here is derived from an EMBL/GenBank/DDBJ whole genome shotgun (WGS) entry which is preliminary data.</text>
</comment>
<sequence length="376" mass="42605">MTDLKEACRDLFAALDEGKRVICIHYSCENFHDVTDRPVAVSAIAVSELTDATGGRESTVFSIANSSANQDPVEREKEMFARFFEYARTRPDAFWVHWNMNNATYGFSALISRYRYLLGSEPNSPWQSNRLFDLDSLVGARYGDQFAKHPKLLSLCSLNGYFLSFFKAGRDEAKAFSDGDYGLCERSTAEKSHLLASILTDFRAGSLRTQNSVGSLHFASEPLDAVKVVLAIGDRFRYVERQLLRRHASRDTLKIQDEYDAQDLLRALLAVFFEDIRPEEVAPKLGGASSRIDFILPDYALALELKYARSSMTSASLGEELIVDRDRYQSRQEIQHLICLVFDHDGQLDNPRGLERDLSREASLESFAVTVRIYDR</sequence>
<gene>
    <name evidence="1" type="ORF">ACFQDO_13070</name>
</gene>
<dbReference type="Proteomes" id="UP001596189">
    <property type="component" value="Unassembled WGS sequence"/>
</dbReference>
<reference evidence="2" key="1">
    <citation type="journal article" date="2019" name="Int. J. Syst. Evol. Microbiol.">
        <title>The Global Catalogue of Microorganisms (GCM) 10K type strain sequencing project: providing services to taxonomists for standard genome sequencing and annotation.</title>
        <authorList>
            <consortium name="The Broad Institute Genomics Platform"/>
            <consortium name="The Broad Institute Genome Sequencing Center for Infectious Disease"/>
            <person name="Wu L."/>
            <person name="Ma J."/>
        </authorList>
    </citation>
    <scope>NUCLEOTIDE SEQUENCE [LARGE SCALE GENOMIC DNA]</scope>
    <source>
        <strain evidence="2">KACC 14249</strain>
    </source>
</reference>
<proteinExistence type="predicted"/>
<protein>
    <submittedName>
        <fullName evidence="1">Uncharacterized protein</fullName>
    </submittedName>
</protein>
<evidence type="ECO:0000313" key="1">
    <source>
        <dbReference type="EMBL" id="MFC6008061.1"/>
    </source>
</evidence>
<dbReference type="Pfam" id="PF18742">
    <property type="entry name" value="DpnII-MboI"/>
    <property type="match status" value="1"/>
</dbReference>
<organism evidence="1 2">
    <name type="scientific">Angustibacter luteus</name>
    <dbReference type="NCBI Taxonomy" id="658456"/>
    <lineage>
        <taxon>Bacteria</taxon>
        <taxon>Bacillati</taxon>
        <taxon>Actinomycetota</taxon>
        <taxon>Actinomycetes</taxon>
        <taxon>Kineosporiales</taxon>
        <taxon>Kineosporiaceae</taxon>
    </lineage>
</organism>
<dbReference type="EMBL" id="JBHSRD010000004">
    <property type="protein sequence ID" value="MFC6008061.1"/>
    <property type="molecule type" value="Genomic_DNA"/>
</dbReference>